<protein>
    <recommendedName>
        <fullName evidence="4">DUF3108 domain-containing protein</fullName>
    </recommendedName>
</protein>
<feature type="chain" id="PRO_5047290661" description="DUF3108 domain-containing protein" evidence="1">
    <location>
        <begin position="22"/>
        <end position="268"/>
    </location>
</feature>
<proteinExistence type="predicted"/>
<evidence type="ECO:0008006" key="4">
    <source>
        <dbReference type="Google" id="ProtNLM"/>
    </source>
</evidence>
<name>A0ABS4SHI8_9PROT</name>
<comment type="caution">
    <text evidence="2">The sequence shown here is derived from an EMBL/GenBank/DDBJ whole genome shotgun (WGS) entry which is preliminary data.</text>
</comment>
<dbReference type="InterPro" id="IPR021457">
    <property type="entry name" value="DUF3108"/>
</dbReference>
<dbReference type="Proteomes" id="UP000781958">
    <property type="component" value="Unassembled WGS sequence"/>
</dbReference>
<dbReference type="Pfam" id="PF11306">
    <property type="entry name" value="DUF3108"/>
    <property type="match status" value="1"/>
</dbReference>
<organism evidence="2 3">
    <name type="scientific">Azospirillum rugosum</name>
    <dbReference type="NCBI Taxonomy" id="416170"/>
    <lineage>
        <taxon>Bacteria</taxon>
        <taxon>Pseudomonadati</taxon>
        <taxon>Pseudomonadota</taxon>
        <taxon>Alphaproteobacteria</taxon>
        <taxon>Rhodospirillales</taxon>
        <taxon>Azospirillaceae</taxon>
        <taxon>Azospirillum</taxon>
    </lineage>
</organism>
<sequence length="268" mass="28355">MTRLRGLGVGLALLPLLSAGAGAEAGAATLEMEFAAYTGGVSLARGSVVLDETAGGRYHARLLAEASPWLSLFTNFRYSAESQGSLGAGSVRPDRFRGERRLRKKNDIMALAFRPDDVEVRAEPPLSADKAARVPAESRRGSVDPLSVGAAVILSASRAGGCGGTYPVFDGRRRYDVIMMLKGRQELPRSSYRIASGTAEVCAVTIRPVAGFQTDRDPSKFFADGQDRHATVWFGRNASGGRVVPVTVEVPTDSATVLVQTVAVKEGG</sequence>
<evidence type="ECO:0000313" key="2">
    <source>
        <dbReference type="EMBL" id="MBP2291503.1"/>
    </source>
</evidence>
<accession>A0ABS4SHI8</accession>
<evidence type="ECO:0000313" key="3">
    <source>
        <dbReference type="Proteomes" id="UP000781958"/>
    </source>
</evidence>
<feature type="signal peptide" evidence="1">
    <location>
        <begin position="1"/>
        <end position="21"/>
    </location>
</feature>
<keyword evidence="3" id="KW-1185">Reference proteome</keyword>
<dbReference type="RefSeq" id="WP_209764991.1">
    <property type="nucleotide sequence ID" value="NZ_JAGINP010000003.1"/>
</dbReference>
<dbReference type="EMBL" id="JAGINP010000003">
    <property type="protein sequence ID" value="MBP2291503.1"/>
    <property type="molecule type" value="Genomic_DNA"/>
</dbReference>
<keyword evidence="1" id="KW-0732">Signal</keyword>
<gene>
    <name evidence="2" type="ORF">J2851_001252</name>
</gene>
<reference evidence="2 3" key="1">
    <citation type="submission" date="2021-03" db="EMBL/GenBank/DDBJ databases">
        <title>Genomic Encyclopedia of Type Strains, Phase III (KMG-III): the genomes of soil and plant-associated and newly described type strains.</title>
        <authorList>
            <person name="Whitman W."/>
        </authorList>
    </citation>
    <scope>NUCLEOTIDE SEQUENCE [LARGE SCALE GENOMIC DNA]</scope>
    <source>
        <strain evidence="2 3">IMMIB AFH-6</strain>
    </source>
</reference>
<evidence type="ECO:0000256" key="1">
    <source>
        <dbReference type="SAM" id="SignalP"/>
    </source>
</evidence>